<evidence type="ECO:0000256" key="6">
    <source>
        <dbReference type="ARBA" id="ARBA00023136"/>
    </source>
</evidence>
<dbReference type="Pfam" id="PF07244">
    <property type="entry name" value="POTRA"/>
    <property type="match status" value="5"/>
</dbReference>
<feature type="domain" description="POTRA" evidence="10">
    <location>
        <begin position="269"/>
        <end position="347"/>
    </location>
</feature>
<dbReference type="STRING" id="1817816.A2Y64_07150"/>
<evidence type="ECO:0000313" key="12">
    <source>
        <dbReference type="Proteomes" id="UP000177187"/>
    </source>
</evidence>
<dbReference type="PANTHER" id="PTHR12815">
    <property type="entry name" value="SORTING AND ASSEMBLY MACHINERY SAMM50 PROTEIN FAMILY MEMBER"/>
    <property type="match status" value="1"/>
</dbReference>
<evidence type="ECO:0000256" key="5">
    <source>
        <dbReference type="ARBA" id="ARBA00022737"/>
    </source>
</evidence>
<dbReference type="Proteomes" id="UP000177187">
    <property type="component" value="Unassembled WGS sequence"/>
</dbReference>
<sequence length="759" mass="85051">MPLKTPVYALLAVLLLGAAAHAQDQAPVIRAMEVRGNNIYDDQYVFERVSSRVGQPLDPDAVAADITRLFDQGVFDDVTVLTEPYEDGVKLIFEVVERGTIGQVSYIGVEDLNEDDVAGAIENRVKSGQPLDPSVLNAAVLAIKDLADEKGLIHCRVTPETSPGSGGTVDVKFVIEEGSEIWVLTIEFEGNEAYSDWEIRNLFMQLSEDEWWNSQTFDQKVFESDLAAIVDGYNNGGYLNARVEDYELDFSDTEDEVDILITVYEGERYYFGGVTWEGNFILSDRRIERDLQIAPGDVLDIGAYDASLEAVRDDYWEYGYVFLQVDEAKEIDEDTNTVTYHWTLDEGEPATVGKIEIVGNTFTKDKVIRREFTIYPGEVFDGKAFRRSLERIFNLQYFENVVPDWRIDPVTKVIDLTVRVVEREGTTRISVGGGYSTRDGLMANFAITWINFDTEALPEIWKSKGGGQELSLSADLGATVSNLSLSFLEPWFLDTHTAVGAGAYHSAVQTRFDYEQVKFGFYGLVGRPLGEDATWRLRYDYAENTIVPYDDASDSTLEAAGTTLTSSVTLSLMRDTRDNYFFPTTGSRQNLSFEVAGGIFGGDQDYYKITGYATTYFPGFWKTALAMRLYAGFADSYADTEKVPVYERFYTGGSDVRGFHDFSLSPRDSDGNLIGGNFKLYYNLEYRVPVVENMVYGMGFLDSGNTWAKLTEVDWGDLVFGYGLGVRIDIPMVGLLGFDYGWSEEVPKGRLHFSIAQTF</sequence>
<comment type="subcellular location">
    <subcellularLocation>
        <location evidence="1">Membrane</location>
    </subcellularLocation>
</comment>
<keyword evidence="6" id="KW-0472">Membrane</keyword>
<evidence type="ECO:0000256" key="1">
    <source>
        <dbReference type="ARBA" id="ARBA00004370"/>
    </source>
</evidence>
<dbReference type="PIRSF" id="PIRSF006076">
    <property type="entry name" value="OM_assembly_OMP85"/>
    <property type="match status" value="1"/>
</dbReference>
<dbReference type="InterPro" id="IPR034746">
    <property type="entry name" value="POTRA"/>
</dbReference>
<reference evidence="11 12" key="1">
    <citation type="journal article" date="2016" name="Nat. Commun.">
        <title>Thousands of microbial genomes shed light on interconnected biogeochemical processes in an aquifer system.</title>
        <authorList>
            <person name="Anantharaman K."/>
            <person name="Brown C.T."/>
            <person name="Hug L.A."/>
            <person name="Sharon I."/>
            <person name="Castelle C.J."/>
            <person name="Probst A.J."/>
            <person name="Thomas B.C."/>
            <person name="Singh A."/>
            <person name="Wilkins M.J."/>
            <person name="Karaoz U."/>
            <person name="Brodie E.L."/>
            <person name="Williams K.H."/>
            <person name="Hubbard S.S."/>
            <person name="Banfield J.F."/>
        </authorList>
    </citation>
    <scope>NUCLEOTIDE SEQUENCE [LARGE SCALE GENOMIC DNA]</scope>
</reference>
<dbReference type="InterPro" id="IPR023707">
    <property type="entry name" value="OM_assembly_BamA"/>
</dbReference>
<dbReference type="Pfam" id="PF01103">
    <property type="entry name" value="Omp85"/>
    <property type="match status" value="1"/>
</dbReference>
<keyword evidence="4 9" id="KW-0732">Signal</keyword>
<evidence type="ECO:0000259" key="10">
    <source>
        <dbReference type="PROSITE" id="PS51779"/>
    </source>
</evidence>
<gene>
    <name evidence="11" type="ORF">A2Y64_07150</name>
</gene>
<feature type="domain" description="POTRA" evidence="10">
    <location>
        <begin position="27"/>
        <end position="98"/>
    </location>
</feature>
<organism evidence="11 12">
    <name type="scientific">Candidatus Coatesbacteria bacterium RBG_13_66_14</name>
    <dbReference type="NCBI Taxonomy" id="1817816"/>
    <lineage>
        <taxon>Bacteria</taxon>
        <taxon>Candidatus Coatesiibacteriota</taxon>
    </lineage>
</organism>
<evidence type="ECO:0000256" key="7">
    <source>
        <dbReference type="ARBA" id="ARBA00023237"/>
    </source>
</evidence>
<dbReference type="AlphaFoldDB" id="A0A1F5EVS6"/>
<feature type="signal peptide" evidence="9">
    <location>
        <begin position="1"/>
        <end position="22"/>
    </location>
</feature>
<evidence type="ECO:0000256" key="3">
    <source>
        <dbReference type="ARBA" id="ARBA00022692"/>
    </source>
</evidence>
<dbReference type="GO" id="GO:0009279">
    <property type="term" value="C:cell outer membrane"/>
    <property type="evidence" value="ECO:0007669"/>
    <property type="project" value="UniProtKB-UniRule"/>
</dbReference>
<evidence type="ECO:0000256" key="8">
    <source>
        <dbReference type="NCBIfam" id="TIGR03303"/>
    </source>
</evidence>
<dbReference type="EMBL" id="MFAF01000150">
    <property type="protein sequence ID" value="OGD71470.1"/>
    <property type="molecule type" value="Genomic_DNA"/>
</dbReference>
<evidence type="ECO:0000256" key="4">
    <source>
        <dbReference type="ARBA" id="ARBA00022729"/>
    </source>
</evidence>
<evidence type="ECO:0000256" key="2">
    <source>
        <dbReference type="ARBA" id="ARBA00022452"/>
    </source>
</evidence>
<protein>
    <recommendedName>
        <fullName evidence="8">Outer membrane protein assembly factor BamA</fullName>
    </recommendedName>
</protein>
<keyword evidence="3" id="KW-0812">Transmembrane</keyword>
<keyword evidence="7" id="KW-0998">Cell outer membrane</keyword>
<dbReference type="GO" id="GO:0071709">
    <property type="term" value="P:membrane assembly"/>
    <property type="evidence" value="ECO:0007669"/>
    <property type="project" value="InterPro"/>
</dbReference>
<keyword evidence="5" id="KW-0677">Repeat</keyword>
<dbReference type="Gene3D" id="2.40.160.50">
    <property type="entry name" value="membrane protein fhac: a member of the omp85/tpsb transporter family"/>
    <property type="match status" value="1"/>
</dbReference>
<keyword evidence="2" id="KW-1134">Transmembrane beta strand</keyword>
<dbReference type="InterPro" id="IPR010827">
    <property type="entry name" value="BamA/TamA_POTRA"/>
</dbReference>
<dbReference type="InterPro" id="IPR039910">
    <property type="entry name" value="D15-like"/>
</dbReference>
<proteinExistence type="predicted"/>
<accession>A0A1F5EVS6</accession>
<dbReference type="Gene3D" id="3.10.20.310">
    <property type="entry name" value="membrane protein fhac"/>
    <property type="match status" value="5"/>
</dbReference>
<dbReference type="InterPro" id="IPR000184">
    <property type="entry name" value="Bac_surfAg_D15"/>
</dbReference>
<evidence type="ECO:0000256" key="9">
    <source>
        <dbReference type="SAM" id="SignalP"/>
    </source>
</evidence>
<dbReference type="PANTHER" id="PTHR12815:SF47">
    <property type="entry name" value="TRANSLOCATION AND ASSEMBLY MODULE SUBUNIT TAMA"/>
    <property type="match status" value="1"/>
</dbReference>
<evidence type="ECO:0000313" key="11">
    <source>
        <dbReference type="EMBL" id="OGD71470.1"/>
    </source>
</evidence>
<comment type="caution">
    <text evidence="11">The sequence shown here is derived from an EMBL/GenBank/DDBJ whole genome shotgun (WGS) entry which is preliminary data.</text>
</comment>
<feature type="chain" id="PRO_5009518377" description="Outer membrane protein assembly factor BamA" evidence="9">
    <location>
        <begin position="23"/>
        <end position="759"/>
    </location>
</feature>
<dbReference type="NCBIfam" id="TIGR03303">
    <property type="entry name" value="OM_YaeT"/>
    <property type="match status" value="1"/>
</dbReference>
<name>A0A1F5EVS6_9BACT</name>
<feature type="domain" description="POTRA" evidence="10">
    <location>
        <begin position="350"/>
        <end position="423"/>
    </location>
</feature>
<dbReference type="PROSITE" id="PS51779">
    <property type="entry name" value="POTRA"/>
    <property type="match status" value="3"/>
</dbReference>